<gene>
    <name evidence="2" type="ORF">E3O19_11620</name>
</gene>
<sequence>MSRVDKNAPLIIGGEPRVDLLPPEVHTARAVKVVRRRLGLGVIGVVLITLVAAGAATALSIQAQQQLADEQSRTTGLLAEQSKYLEVRTVQRQVSQVQAAQQVGVSTEIDWKKYLEGVQAILPASVTIETVAIDSATPLTLYAQPTAPLQGPRVATVAFTAKSTVLPDVPTWLTSLATLPGFADALPGSVVLDKATGTYTVNITMHVNDAAYAQRFVTEGK</sequence>
<protein>
    <recommendedName>
        <fullName evidence="4">Fimbrial assembly protein</fullName>
    </recommendedName>
</protein>
<keyword evidence="1" id="KW-0472">Membrane</keyword>
<organism evidence="2 3">
    <name type="scientific">Cryobacterium algoritolerans</name>
    <dbReference type="NCBI Taxonomy" id="1259184"/>
    <lineage>
        <taxon>Bacteria</taxon>
        <taxon>Bacillati</taxon>
        <taxon>Actinomycetota</taxon>
        <taxon>Actinomycetes</taxon>
        <taxon>Micrococcales</taxon>
        <taxon>Microbacteriaceae</taxon>
        <taxon>Cryobacterium</taxon>
    </lineage>
</organism>
<dbReference type="Proteomes" id="UP000298412">
    <property type="component" value="Unassembled WGS sequence"/>
</dbReference>
<dbReference type="OrthoDB" id="5196233at2"/>
<keyword evidence="3" id="KW-1185">Reference proteome</keyword>
<evidence type="ECO:0000256" key="1">
    <source>
        <dbReference type="SAM" id="Phobius"/>
    </source>
</evidence>
<name>A0A4R8WQ22_9MICO</name>
<proteinExistence type="predicted"/>
<keyword evidence="1" id="KW-0812">Transmembrane</keyword>
<evidence type="ECO:0008006" key="4">
    <source>
        <dbReference type="Google" id="ProtNLM"/>
    </source>
</evidence>
<keyword evidence="1" id="KW-1133">Transmembrane helix</keyword>
<accession>A0A4R8WQ22</accession>
<comment type="caution">
    <text evidence="2">The sequence shown here is derived from an EMBL/GenBank/DDBJ whole genome shotgun (WGS) entry which is preliminary data.</text>
</comment>
<reference evidence="2 3" key="1">
    <citation type="submission" date="2019-03" db="EMBL/GenBank/DDBJ databases">
        <title>Genomics of glacier-inhabiting Cryobacterium strains.</title>
        <authorList>
            <person name="Liu Q."/>
            <person name="Xin Y.-H."/>
        </authorList>
    </citation>
    <scope>NUCLEOTIDE SEQUENCE [LARGE SCALE GENOMIC DNA]</scope>
    <source>
        <strain evidence="2 3">MDT1-3</strain>
    </source>
</reference>
<dbReference type="AlphaFoldDB" id="A0A4R8WQ22"/>
<feature type="transmembrane region" description="Helical" evidence="1">
    <location>
        <begin position="38"/>
        <end position="61"/>
    </location>
</feature>
<evidence type="ECO:0000313" key="2">
    <source>
        <dbReference type="EMBL" id="TFC13980.1"/>
    </source>
</evidence>
<evidence type="ECO:0000313" key="3">
    <source>
        <dbReference type="Proteomes" id="UP000298412"/>
    </source>
</evidence>
<dbReference type="EMBL" id="SOFP01000050">
    <property type="protein sequence ID" value="TFC13980.1"/>
    <property type="molecule type" value="Genomic_DNA"/>
</dbReference>